<dbReference type="InterPro" id="IPR043129">
    <property type="entry name" value="ATPase_NBD"/>
</dbReference>
<evidence type="ECO:0000313" key="3">
    <source>
        <dbReference type="EMBL" id="QSZ26856.1"/>
    </source>
</evidence>
<evidence type="ECO:0000259" key="1">
    <source>
        <dbReference type="Pfam" id="PF01968"/>
    </source>
</evidence>
<dbReference type="KEGG" id="aaut:ACETAC_08220"/>
<dbReference type="InterPro" id="IPR045079">
    <property type="entry name" value="Oxoprolinase-like"/>
</dbReference>
<dbReference type="EMBL" id="CP060096">
    <property type="protein sequence ID" value="QSZ26856.1"/>
    <property type="molecule type" value="Genomic_DNA"/>
</dbReference>
<organism evidence="3 4">
    <name type="scientific">Aceticella autotrophica</name>
    <dbReference type="NCBI Taxonomy" id="2755338"/>
    <lineage>
        <taxon>Bacteria</taxon>
        <taxon>Bacillati</taxon>
        <taxon>Bacillota</taxon>
        <taxon>Clostridia</taxon>
        <taxon>Thermoanaerobacterales</taxon>
        <taxon>Thermoanaerobacteraceae</taxon>
        <taxon>Aceticella</taxon>
    </lineage>
</organism>
<keyword evidence="4" id="KW-1185">Reference proteome</keyword>
<name>A0A975AUU7_9THEO</name>
<reference evidence="3" key="1">
    <citation type="submission" date="2020-08" db="EMBL/GenBank/DDBJ databases">
        <title>Genomic insights into the carbon and energy metabolism of the first obligate autotrophic acetogenic bacterium Aceticella autotrophica gen. nov., sp. nov.</title>
        <authorList>
            <person name="Toshchakov S.V."/>
            <person name="Elcheninov A.G."/>
            <person name="Kublanov I.V."/>
            <person name="Frolov E.N."/>
            <person name="Lebedinsky A.V."/>
        </authorList>
    </citation>
    <scope>NUCLEOTIDE SEQUENCE</scope>
    <source>
        <strain evidence="3">3443-3Ac</strain>
    </source>
</reference>
<dbReference type="AlphaFoldDB" id="A0A975AUU7"/>
<dbReference type="GO" id="GO:0017168">
    <property type="term" value="F:5-oxoprolinase (ATP-hydrolyzing) activity"/>
    <property type="evidence" value="ECO:0007669"/>
    <property type="project" value="TreeGrafter"/>
</dbReference>
<feature type="domain" description="Hydantoinase/oxoprolinase N-terminal" evidence="2">
    <location>
        <begin position="3"/>
        <end position="158"/>
    </location>
</feature>
<protein>
    <submittedName>
        <fullName evidence="3">Hydantoinase/oxoprolinase family protein</fullName>
    </submittedName>
</protein>
<dbReference type="Pfam" id="PF01968">
    <property type="entry name" value="Hydantoinase_A"/>
    <property type="match status" value="1"/>
</dbReference>
<accession>A0A975AUU7</accession>
<dbReference type="PANTHER" id="PTHR11365:SF2">
    <property type="entry name" value="5-OXOPROLINASE"/>
    <property type="match status" value="1"/>
</dbReference>
<proteinExistence type="predicted"/>
<dbReference type="PANTHER" id="PTHR11365">
    <property type="entry name" value="5-OXOPROLINASE RELATED"/>
    <property type="match status" value="1"/>
</dbReference>
<sequence>MIVGLDMGGTHVDAVLIDKGNIIDVAKTPTDHTNLFGSIWKTLNCLLKDKDISSIEHINLSTTISTNAIVEGKIAPVGMVIESGPGMDPSFLACGKENIFITGYVDHRGREIKPFNPEEIQEAVAKFRDKDIKACAVVAKFSIRNPMHEINISRLLDDEFSPVTMGHMLSGKLNFPRRVYTSYLNSAVYYVFKSFCESIRKAMKKENINVPVNVLKADGGTISLDAGQQYPVNTILSGPAASLMGALAFKPGDKDAVFLDIGGTTTDISFVADGISLFEPLGINISNYNTLVRAIYSVSIGLGGDSAIHVEDGEIEIGPRREGFPMALGGSVPTPSDAMIVLGLLDFGNKEQAVSAMKQIGDKLGLDVKGTSEYIYKKMGTMIKQEVNHILDEINSKPVYTVKELLYGKKLKPQYISAIGGPAKALAPLLEREFNLPCYVPENYEVANAIGAALAKTTAEVTVLADTAEGKLSVPEMGLYEKIDKNFTIYEAKQKALQLLKEKASAIGTIDKEFEAEITEESSFNMVRGFYTSGKNIRIRAQIRPGLLYELGGANND</sequence>
<dbReference type="GO" id="GO:0006749">
    <property type="term" value="P:glutathione metabolic process"/>
    <property type="evidence" value="ECO:0007669"/>
    <property type="project" value="TreeGrafter"/>
</dbReference>
<feature type="domain" description="Hydantoinase A/oxoprolinase" evidence="1">
    <location>
        <begin position="178"/>
        <end position="460"/>
    </location>
</feature>
<dbReference type="InterPro" id="IPR008040">
    <property type="entry name" value="Hydant_A_N"/>
</dbReference>
<dbReference type="SUPFAM" id="SSF53067">
    <property type="entry name" value="Actin-like ATPase domain"/>
    <property type="match status" value="1"/>
</dbReference>
<dbReference type="Pfam" id="PF05378">
    <property type="entry name" value="Hydant_A_N"/>
    <property type="match status" value="1"/>
</dbReference>
<dbReference type="GO" id="GO:0005829">
    <property type="term" value="C:cytosol"/>
    <property type="evidence" value="ECO:0007669"/>
    <property type="project" value="TreeGrafter"/>
</dbReference>
<evidence type="ECO:0000259" key="2">
    <source>
        <dbReference type="Pfam" id="PF05378"/>
    </source>
</evidence>
<dbReference type="InterPro" id="IPR002821">
    <property type="entry name" value="Hydantoinase_A"/>
</dbReference>
<dbReference type="Proteomes" id="UP000671913">
    <property type="component" value="Chromosome"/>
</dbReference>
<dbReference type="RefSeq" id="WP_284679547.1">
    <property type="nucleotide sequence ID" value="NZ_CP060096.1"/>
</dbReference>
<gene>
    <name evidence="3" type="ORF">ACETAC_08220</name>
</gene>
<evidence type="ECO:0000313" key="4">
    <source>
        <dbReference type="Proteomes" id="UP000671913"/>
    </source>
</evidence>